<name>A0AAV9Y0H3_9CRYT</name>
<evidence type="ECO:0000313" key="3">
    <source>
        <dbReference type="Proteomes" id="UP001311799"/>
    </source>
</evidence>
<reference evidence="2 3" key="1">
    <citation type="submission" date="2023-10" db="EMBL/GenBank/DDBJ databases">
        <title>Comparative genomics analysis reveals potential genetic determinants of host preference in Cryptosporidium xiaoi.</title>
        <authorList>
            <person name="Xiao L."/>
            <person name="Li J."/>
        </authorList>
    </citation>
    <scope>NUCLEOTIDE SEQUENCE [LARGE SCALE GENOMIC DNA]</scope>
    <source>
        <strain evidence="2 3">52996</strain>
    </source>
</reference>
<dbReference type="EMBL" id="JAWDEY010000006">
    <property type="protein sequence ID" value="KAK6590426.1"/>
    <property type="molecule type" value="Genomic_DNA"/>
</dbReference>
<feature type="region of interest" description="Disordered" evidence="1">
    <location>
        <begin position="97"/>
        <end position="153"/>
    </location>
</feature>
<dbReference type="AlphaFoldDB" id="A0AAV9Y0H3"/>
<sequence length="732" mass="84594">MDSYFYSEINENELLDNDRNNDETFEVGDVGDDWVPSMTLTDFEKKIDNKAGKTPKLEELIKSKVPLTVEEIEEAMMNQDFFNDRSNERSFDMSLKESHEVDYASRRHRSGSNRTNHSSSLHRQRNHNNFGRRYDDRNSNAKNNRYNNESIDTEIVQRESEPLPIISFNQYIFPLTCDHIERVVKENMTYVPSWKSQIPDFNPSLNNNLMVSRDFDIILRIQLQQMAERPEIQSYSSKWNRRLLAKKHNILLVNEQGHGKEGNSEFYEPSNDANNLEKEKDKNKNKIKEGSYEMENNSERIRKFGKSTYSSVRGARELIKVHGSVRDENPDNSTKVNDQNQNKNQCVEGSFSTGNQQCIALTKMVYDVLHDPIFKEENVEDELIYDSCLQIPGPMFYSIIEVGNDLLQDIYYYDYEIENCPTGHLHARLRLDQELRYTIDLTFKLLFGFSKQTQNTICGSDHNFSGCSSEKINELSECETNMANLPARKWLMGKILSIRKGRHFILSLFYMPHISENYITILLETVLSCKEALLDLFKYSSIILPPLMALVPRAFRHRQGQDILAPHEGFGYSGNVRKLIEDWMVVFGVTDKFNEKYITEEDLTVRARLGVKILETTAFLSNRIMQSNMYGDSSSIIHCVKSINRYYDPRTIEKCLPYSSGVVFLSLLYNSISVVPRQIDELKSLTRILVGGFASYLVDKDSKGFVKTPIKLSSNALKDSEPIVLCVLQSCQ</sequence>
<organism evidence="2 3">
    <name type="scientific">Cryptosporidium xiaoi</name>
    <dbReference type="NCBI Taxonomy" id="659607"/>
    <lineage>
        <taxon>Eukaryota</taxon>
        <taxon>Sar</taxon>
        <taxon>Alveolata</taxon>
        <taxon>Apicomplexa</taxon>
        <taxon>Conoidasida</taxon>
        <taxon>Coccidia</taxon>
        <taxon>Eucoccidiorida</taxon>
        <taxon>Eimeriorina</taxon>
        <taxon>Cryptosporidiidae</taxon>
        <taxon>Cryptosporidium</taxon>
    </lineage>
</organism>
<gene>
    <name evidence="2" type="ORF">RS030_152282</name>
</gene>
<evidence type="ECO:0000256" key="1">
    <source>
        <dbReference type="SAM" id="MobiDB-lite"/>
    </source>
</evidence>
<evidence type="ECO:0000313" key="2">
    <source>
        <dbReference type="EMBL" id="KAK6590426.1"/>
    </source>
</evidence>
<dbReference type="Proteomes" id="UP001311799">
    <property type="component" value="Unassembled WGS sequence"/>
</dbReference>
<protein>
    <submittedName>
        <fullName evidence="2">Uncharacterized protein</fullName>
    </submittedName>
</protein>
<keyword evidence="3" id="KW-1185">Reference proteome</keyword>
<feature type="region of interest" description="Disordered" evidence="1">
    <location>
        <begin position="259"/>
        <end position="289"/>
    </location>
</feature>
<comment type="caution">
    <text evidence="2">The sequence shown here is derived from an EMBL/GenBank/DDBJ whole genome shotgun (WGS) entry which is preliminary data.</text>
</comment>
<proteinExistence type="predicted"/>
<feature type="compositionally biased region" description="Basic and acidic residues" evidence="1">
    <location>
        <begin position="275"/>
        <end position="289"/>
    </location>
</feature>
<accession>A0AAV9Y0H3</accession>